<evidence type="ECO:0000259" key="2">
    <source>
        <dbReference type="Pfam" id="PF20434"/>
    </source>
</evidence>
<dbReference type="PROSITE" id="PS00122">
    <property type="entry name" value="CARBOXYLESTERASE_B_1"/>
    <property type="match status" value="1"/>
</dbReference>
<dbReference type="SUPFAM" id="SSF53474">
    <property type="entry name" value="alpha/beta-Hydrolases"/>
    <property type="match status" value="1"/>
</dbReference>
<dbReference type="RefSeq" id="WP_010854018.1">
    <property type="nucleotide sequence ID" value="NZ_AQHR01000050.1"/>
</dbReference>
<dbReference type="GO" id="GO:0016787">
    <property type="term" value="F:hydrolase activity"/>
    <property type="evidence" value="ECO:0007669"/>
    <property type="project" value="UniProtKB-KW"/>
</dbReference>
<proteinExistence type="predicted"/>
<protein>
    <submittedName>
        <fullName evidence="3">Lipase, putative</fullName>
    </submittedName>
</protein>
<dbReference type="InterPro" id="IPR050300">
    <property type="entry name" value="GDXG_lipolytic_enzyme"/>
</dbReference>
<evidence type="ECO:0000256" key="1">
    <source>
        <dbReference type="ARBA" id="ARBA00022801"/>
    </source>
</evidence>
<reference evidence="3 4" key="1">
    <citation type="submission" date="2013-02" db="EMBL/GenBank/DDBJ databases">
        <title>A novel strain isolated from Lonar lake, Maharashtra, India.</title>
        <authorList>
            <person name="Singh A."/>
        </authorList>
    </citation>
    <scope>NUCLEOTIDE SEQUENCE [LARGE SCALE GENOMIC DNA]</scope>
    <source>
        <strain evidence="3 4">AK24</strain>
    </source>
</reference>
<sequence length="289" mass="32645">MRSYFAVFFLGLLALEACSFRSIVIHPDIPYMEEGFLDELPEKQLTVYAPKKVKSEPYPVLLFIHGGSWRSGNKEKYIPLGRRFARKGYVTVIIDYPLSPTYKVHSMGKASAKAVDWTHRHIGDFGGDPNNLFVSGHSAGGHLAALISVRDEYFDSIGVASNPIRGAVLIDPAGLDMFTYLVEANNAPGTSHNRTFTDSPEVWRDASPMYHLHDAMPPMMIMVGGRTEPSILHGADRFMEAHAPYTPQPGFYLQKRKKHIPMIVQFLYTPSKTYRRVREFVETNRSHEL</sequence>
<dbReference type="OrthoDB" id="9777975at2"/>
<dbReference type="PANTHER" id="PTHR48081">
    <property type="entry name" value="AB HYDROLASE SUPERFAMILY PROTEIN C4A8.06C"/>
    <property type="match status" value="1"/>
</dbReference>
<dbReference type="InterPro" id="IPR049492">
    <property type="entry name" value="BD-FAE-like_dom"/>
</dbReference>
<name>R7ZU37_9BACT</name>
<dbReference type="PANTHER" id="PTHR48081:SF33">
    <property type="entry name" value="KYNURENINE FORMAMIDASE"/>
    <property type="match status" value="1"/>
</dbReference>
<evidence type="ECO:0000313" key="4">
    <source>
        <dbReference type="Proteomes" id="UP000013909"/>
    </source>
</evidence>
<dbReference type="Proteomes" id="UP000013909">
    <property type="component" value="Unassembled WGS sequence"/>
</dbReference>
<gene>
    <name evidence="3" type="ORF">ADIS_1880</name>
</gene>
<accession>R7ZU37</accession>
<keyword evidence="1" id="KW-0378">Hydrolase</keyword>
<feature type="domain" description="BD-FAE-like" evidence="2">
    <location>
        <begin position="45"/>
        <end position="224"/>
    </location>
</feature>
<dbReference type="Gene3D" id="3.40.50.1820">
    <property type="entry name" value="alpha/beta hydrolase"/>
    <property type="match status" value="1"/>
</dbReference>
<dbReference type="EMBL" id="AQHR01000050">
    <property type="protein sequence ID" value="EON77661.1"/>
    <property type="molecule type" value="Genomic_DNA"/>
</dbReference>
<evidence type="ECO:0000313" key="3">
    <source>
        <dbReference type="EMBL" id="EON77661.1"/>
    </source>
</evidence>
<dbReference type="InterPro" id="IPR019826">
    <property type="entry name" value="Carboxylesterase_B_AS"/>
</dbReference>
<dbReference type="STRING" id="1232681.ADIS_1880"/>
<comment type="caution">
    <text evidence="3">The sequence shown here is derived from an EMBL/GenBank/DDBJ whole genome shotgun (WGS) entry which is preliminary data.</text>
</comment>
<dbReference type="InterPro" id="IPR029058">
    <property type="entry name" value="AB_hydrolase_fold"/>
</dbReference>
<dbReference type="AlphaFoldDB" id="R7ZU37"/>
<organism evidence="3 4">
    <name type="scientific">Lunatimonas lonarensis</name>
    <dbReference type="NCBI Taxonomy" id="1232681"/>
    <lineage>
        <taxon>Bacteria</taxon>
        <taxon>Pseudomonadati</taxon>
        <taxon>Bacteroidota</taxon>
        <taxon>Cytophagia</taxon>
        <taxon>Cytophagales</taxon>
        <taxon>Cyclobacteriaceae</taxon>
    </lineage>
</organism>
<dbReference type="Pfam" id="PF20434">
    <property type="entry name" value="BD-FAE"/>
    <property type="match status" value="1"/>
</dbReference>
<keyword evidence="4" id="KW-1185">Reference proteome</keyword>